<dbReference type="InterPro" id="IPR034268">
    <property type="entry name" value="RBM25_RRM"/>
</dbReference>
<dbReference type="GO" id="GO:0006397">
    <property type="term" value="P:mRNA processing"/>
    <property type="evidence" value="ECO:0007669"/>
    <property type="project" value="UniProtKB-KW"/>
</dbReference>
<evidence type="ECO:0000256" key="3">
    <source>
        <dbReference type="SAM" id="MobiDB-lite"/>
    </source>
</evidence>
<dbReference type="EMBL" id="MDYQ01000267">
    <property type="protein sequence ID" value="PRP77391.1"/>
    <property type="molecule type" value="Genomic_DNA"/>
</dbReference>
<feature type="domain" description="PWI" evidence="5">
    <location>
        <begin position="520"/>
        <end position="611"/>
    </location>
</feature>
<dbReference type="InterPro" id="IPR012677">
    <property type="entry name" value="Nucleotide-bd_a/b_plait_sf"/>
</dbReference>
<dbReference type="InterPro" id="IPR002483">
    <property type="entry name" value="PWI_dom"/>
</dbReference>
<evidence type="ECO:0000313" key="6">
    <source>
        <dbReference type="EMBL" id="PRP77391.1"/>
    </source>
</evidence>
<keyword evidence="7" id="KW-1185">Reference proteome</keyword>
<dbReference type="SUPFAM" id="SSF101233">
    <property type="entry name" value="PWI domain"/>
    <property type="match status" value="1"/>
</dbReference>
<evidence type="ECO:0000256" key="1">
    <source>
        <dbReference type="ARBA" id="ARBA00022664"/>
    </source>
</evidence>
<dbReference type="SUPFAM" id="SSF54928">
    <property type="entry name" value="RNA-binding domain, RBD"/>
    <property type="match status" value="1"/>
</dbReference>
<gene>
    <name evidence="6" type="ORF">PROFUN_14397</name>
</gene>
<dbReference type="InParanoid" id="A0A2P6N0A1"/>
<dbReference type="SMART" id="SM00311">
    <property type="entry name" value="PWI"/>
    <property type="match status" value="1"/>
</dbReference>
<dbReference type="PROSITE" id="PS50102">
    <property type="entry name" value="RRM"/>
    <property type="match status" value="1"/>
</dbReference>
<feature type="region of interest" description="Disordered" evidence="3">
    <location>
        <begin position="279"/>
        <end position="306"/>
    </location>
</feature>
<sequence length="611" mass="71106">MYGAPPSGYYPPQYPINGNAAGAGVSNTYMAPPIPYAYTQAAPVVSAPPVMFAPPPFSAASSGGFPPSIPSQPPISGMPPMTQNKMPSSALIRMEPEVITTLYVGKISTSVEDEFVRRLLEVCGRVVHWKRVVDAKSSKLKGFGYCDFGNPYGAIRAIKLLNNFPLGGQNLLIKAESAVQKQLDETIIREAVLDGIDGKTPVEELRARMSPDDEKTLLFIHKLNERRESGMDWKSLTIDMIAPQGFESELDKSAIVTREITKFRERQAARELEKNIAREKEEKADEEREQKFRQERERAANRRRDTEEQEYIRREREWEMRERDKQHKEDIDRERLSDVDKRGRERLSRDLHWDDSDRRTRSRDYVRRQRERQRELDEDETDKLMEVEEEKRREEARKREERRREEERRETVHHAPSSHHTIIHHPSPSHTTPKDNTSDAGFFDRTKAVGSIAVQLSGANVEKKKAAIFTNDDQESDELYEQKKKLKLTRLDTNLHHENERKIKVERVKALLDQIPTEKEQVFAYPIDWETIEKENIIENKLRPWVTKKFVEYLGQEEKTLIAYIVNQIKQRTDPKEILRELSMVLDEEGENFVLKMYQMMIFEMLSAKQS</sequence>
<reference evidence="6 7" key="1">
    <citation type="journal article" date="2018" name="Genome Biol. Evol.">
        <title>Multiple Roots of Fruiting Body Formation in Amoebozoa.</title>
        <authorList>
            <person name="Hillmann F."/>
            <person name="Forbes G."/>
            <person name="Novohradska S."/>
            <person name="Ferling I."/>
            <person name="Riege K."/>
            <person name="Groth M."/>
            <person name="Westermann M."/>
            <person name="Marz M."/>
            <person name="Spaller T."/>
            <person name="Winckler T."/>
            <person name="Schaap P."/>
            <person name="Glockner G."/>
        </authorList>
    </citation>
    <scope>NUCLEOTIDE SEQUENCE [LARGE SCALE GENOMIC DNA]</scope>
    <source>
        <strain evidence="6 7">Jena</strain>
    </source>
</reference>
<feature type="region of interest" description="Disordered" evidence="3">
    <location>
        <begin position="358"/>
        <end position="436"/>
    </location>
</feature>
<keyword evidence="1" id="KW-0507">mRNA processing</keyword>
<dbReference type="Pfam" id="PF00076">
    <property type="entry name" value="RRM_1"/>
    <property type="match status" value="1"/>
</dbReference>
<dbReference type="PANTHER" id="PTHR18806:SF4">
    <property type="entry name" value="RNA-BINDING PROTEIN 25"/>
    <property type="match status" value="1"/>
</dbReference>
<dbReference type="Gene3D" id="3.30.70.330">
    <property type="match status" value="1"/>
</dbReference>
<dbReference type="OrthoDB" id="6275295at2759"/>
<name>A0A2P6N0A1_9EUKA</name>
<organism evidence="6 7">
    <name type="scientific">Planoprotostelium fungivorum</name>
    <dbReference type="NCBI Taxonomy" id="1890364"/>
    <lineage>
        <taxon>Eukaryota</taxon>
        <taxon>Amoebozoa</taxon>
        <taxon>Evosea</taxon>
        <taxon>Variosea</taxon>
        <taxon>Cavosteliida</taxon>
        <taxon>Cavosteliaceae</taxon>
        <taxon>Planoprotostelium</taxon>
    </lineage>
</organism>
<evidence type="ECO:0000259" key="5">
    <source>
        <dbReference type="PROSITE" id="PS51025"/>
    </source>
</evidence>
<dbReference type="InterPro" id="IPR000504">
    <property type="entry name" value="RRM_dom"/>
</dbReference>
<dbReference type="PROSITE" id="PS51025">
    <property type="entry name" value="PWI"/>
    <property type="match status" value="1"/>
</dbReference>
<dbReference type="SMART" id="SM00360">
    <property type="entry name" value="RRM"/>
    <property type="match status" value="1"/>
</dbReference>
<feature type="compositionally biased region" description="Low complexity" evidence="3">
    <location>
        <begin position="414"/>
        <end position="431"/>
    </location>
</feature>
<dbReference type="AlphaFoldDB" id="A0A2P6N0A1"/>
<proteinExistence type="predicted"/>
<feature type="compositionally biased region" description="Basic and acidic residues" evidence="3">
    <location>
        <begin position="358"/>
        <end position="375"/>
    </location>
</feature>
<dbReference type="GO" id="GO:0005681">
    <property type="term" value="C:spliceosomal complex"/>
    <property type="evidence" value="ECO:0007669"/>
    <property type="project" value="TreeGrafter"/>
</dbReference>
<dbReference type="InterPro" id="IPR052768">
    <property type="entry name" value="RBM25"/>
</dbReference>
<feature type="domain" description="RRM" evidence="4">
    <location>
        <begin position="100"/>
        <end position="178"/>
    </location>
</feature>
<dbReference type="PANTHER" id="PTHR18806">
    <property type="entry name" value="RBM25 PROTEIN"/>
    <property type="match status" value="1"/>
</dbReference>
<protein>
    <recommendedName>
        <fullName evidence="8">RNA-binding protein 25</fullName>
    </recommendedName>
</protein>
<feature type="compositionally biased region" description="Basic and acidic residues" evidence="3">
    <location>
        <begin position="382"/>
        <end position="413"/>
    </location>
</feature>
<evidence type="ECO:0000259" key="4">
    <source>
        <dbReference type="PROSITE" id="PS50102"/>
    </source>
</evidence>
<dbReference type="Proteomes" id="UP000241769">
    <property type="component" value="Unassembled WGS sequence"/>
</dbReference>
<accession>A0A2P6N0A1</accession>
<evidence type="ECO:0000256" key="2">
    <source>
        <dbReference type="PROSITE-ProRule" id="PRU00176"/>
    </source>
</evidence>
<dbReference type="InterPro" id="IPR036483">
    <property type="entry name" value="PWI_dom_sf"/>
</dbReference>
<dbReference type="FunCoup" id="A0A2P6N0A1">
    <property type="interactions" value="297"/>
</dbReference>
<evidence type="ECO:0000313" key="7">
    <source>
        <dbReference type="Proteomes" id="UP000241769"/>
    </source>
</evidence>
<comment type="caution">
    <text evidence="6">The sequence shown here is derived from an EMBL/GenBank/DDBJ whole genome shotgun (WGS) entry which is preliminary data.</text>
</comment>
<keyword evidence="2" id="KW-0694">RNA-binding</keyword>
<dbReference type="STRING" id="1890364.A0A2P6N0A1"/>
<evidence type="ECO:0008006" key="8">
    <source>
        <dbReference type="Google" id="ProtNLM"/>
    </source>
</evidence>
<dbReference type="Gene3D" id="1.20.1390.10">
    <property type="entry name" value="PWI domain"/>
    <property type="match status" value="1"/>
</dbReference>
<dbReference type="InterPro" id="IPR035979">
    <property type="entry name" value="RBD_domain_sf"/>
</dbReference>
<dbReference type="CDD" id="cd12446">
    <property type="entry name" value="RRM_RBM25"/>
    <property type="match status" value="1"/>
</dbReference>
<dbReference type="GO" id="GO:0003729">
    <property type="term" value="F:mRNA binding"/>
    <property type="evidence" value="ECO:0007669"/>
    <property type="project" value="TreeGrafter"/>
</dbReference>
<dbReference type="Pfam" id="PF01480">
    <property type="entry name" value="PWI"/>
    <property type="match status" value="1"/>
</dbReference>